<keyword evidence="4" id="KW-1185">Reference proteome</keyword>
<gene>
    <name evidence="3" type="ORF">AB1207_23250</name>
</gene>
<dbReference type="SUPFAM" id="SSF53850">
    <property type="entry name" value="Periplasmic binding protein-like II"/>
    <property type="match status" value="1"/>
</dbReference>
<comment type="caution">
    <text evidence="3">The sequence shown here is derived from an EMBL/GenBank/DDBJ whole genome shotgun (WGS) entry which is preliminary data.</text>
</comment>
<evidence type="ECO:0000256" key="1">
    <source>
        <dbReference type="ARBA" id="ARBA00022729"/>
    </source>
</evidence>
<proteinExistence type="predicted"/>
<organism evidence="3 4">
    <name type="scientific">Kineococcus endophyticus</name>
    <dbReference type="NCBI Taxonomy" id="1181883"/>
    <lineage>
        <taxon>Bacteria</taxon>
        <taxon>Bacillati</taxon>
        <taxon>Actinomycetota</taxon>
        <taxon>Actinomycetes</taxon>
        <taxon>Kineosporiales</taxon>
        <taxon>Kineosporiaceae</taxon>
        <taxon>Kineococcus</taxon>
    </lineage>
</organism>
<dbReference type="EMBL" id="JBFNQN010000021">
    <property type="protein sequence ID" value="MEW9267669.1"/>
    <property type="molecule type" value="Genomic_DNA"/>
</dbReference>
<dbReference type="Gene3D" id="3.40.190.10">
    <property type="entry name" value="Periplasmic binding protein-like II"/>
    <property type="match status" value="2"/>
</dbReference>
<keyword evidence="1 2" id="KW-0732">Signal</keyword>
<accession>A0ABV3PDD8</accession>
<dbReference type="RefSeq" id="WP_367641101.1">
    <property type="nucleotide sequence ID" value="NZ_JBFNQN010000021.1"/>
</dbReference>
<dbReference type="InterPro" id="IPR050490">
    <property type="entry name" value="Bact_solute-bd_prot1"/>
</dbReference>
<feature type="signal peptide" evidence="2">
    <location>
        <begin position="1"/>
        <end position="30"/>
    </location>
</feature>
<dbReference type="PANTHER" id="PTHR43649:SF33">
    <property type="entry name" value="POLYGALACTURONAN_RHAMNOGALACTURONAN-BINDING PROTEIN YTCQ"/>
    <property type="match status" value="1"/>
</dbReference>
<reference evidence="3 4" key="1">
    <citation type="submission" date="2024-07" db="EMBL/GenBank/DDBJ databases">
        <authorList>
            <person name="Thanompreechachai J."/>
            <person name="Duangmal K."/>
        </authorList>
    </citation>
    <scope>NUCLEOTIDE SEQUENCE [LARGE SCALE GENOMIC DNA]</scope>
    <source>
        <strain evidence="3 4">KCTC 19886</strain>
    </source>
</reference>
<evidence type="ECO:0000313" key="3">
    <source>
        <dbReference type="EMBL" id="MEW9267669.1"/>
    </source>
</evidence>
<feature type="chain" id="PRO_5046122224" evidence="2">
    <location>
        <begin position="31"/>
        <end position="546"/>
    </location>
</feature>
<evidence type="ECO:0000313" key="4">
    <source>
        <dbReference type="Proteomes" id="UP001555826"/>
    </source>
</evidence>
<dbReference type="PANTHER" id="PTHR43649">
    <property type="entry name" value="ARABINOSE-BINDING PROTEIN-RELATED"/>
    <property type="match status" value="1"/>
</dbReference>
<sequence>MSSPSRFRSRARTLAVGLAAVTLFATTACSGGDDPGDADNLSIFAAQGPDTDLKTNSFSKEMEELTGYTFDWQTTTYDGSTAAEARRIQLAGGDYPEVFLMIPWVDQFSQQDLLRYGQQGVLQPLNDLIDQNAPNIKQAFADFPGFKDLATAPDGKIYGLPQWNDCFHCSYQAKLWINTEWLKKLNLQMPTTTDEFFDVMMAFKTQDPNGNGKADEIPLTSSVDDLLLPYFANAFLYDPQGSATFPSTLALQDGKVTLQAQQDAYRDALAFMNKMYDAGLIDPGAFTQNRDALIAKGDNAEAPLIGAATALHSGIFVTTYQDDGRDEAYQALAPLKGPKGVQYASYNLPSMPGATFALTNKASEDEQVAAIKMLDHMFPQDQHLRAEFGIEGKDWFKPEPGETALDETLTPIARIPETDPNVKPANDGWGALAQYNENAEFRNAQVQPADGYERMLYAASKLYEPHVPQDQVFPYWSVWVPQEESAEVAELTTNIDNLVAQASAEFITGSRDVNDDGAWTSYVEELQSTGLPRYLEIQQKAYDASK</sequence>
<name>A0ABV3PDD8_9ACTN</name>
<protein>
    <submittedName>
        <fullName evidence="3">ABC transporter substrate-binding protein</fullName>
    </submittedName>
</protein>
<evidence type="ECO:0000256" key="2">
    <source>
        <dbReference type="SAM" id="SignalP"/>
    </source>
</evidence>
<dbReference type="PROSITE" id="PS51257">
    <property type="entry name" value="PROKAR_LIPOPROTEIN"/>
    <property type="match status" value="1"/>
</dbReference>
<dbReference type="Proteomes" id="UP001555826">
    <property type="component" value="Unassembled WGS sequence"/>
</dbReference>